<dbReference type="SUPFAM" id="SSF55681">
    <property type="entry name" value="Class II aaRS and biotin synthetases"/>
    <property type="match status" value="1"/>
</dbReference>
<feature type="binding site" evidence="15">
    <location>
        <position position="253"/>
    </location>
    <ligand>
        <name>L-serine</name>
        <dbReference type="ChEBI" id="CHEBI:33384"/>
    </ligand>
</feature>
<dbReference type="Proteomes" id="UP000177354">
    <property type="component" value="Unassembled WGS sequence"/>
</dbReference>
<evidence type="ECO:0000256" key="1">
    <source>
        <dbReference type="ARBA" id="ARBA00004496"/>
    </source>
</evidence>
<dbReference type="Gene3D" id="1.10.287.40">
    <property type="entry name" value="Serine-tRNA synthetase, tRNA binding domain"/>
    <property type="match status" value="1"/>
</dbReference>
<feature type="binding site" evidence="15">
    <location>
        <position position="375"/>
    </location>
    <ligand>
        <name>L-serine</name>
        <dbReference type="ChEBI" id="CHEBI:33384"/>
    </ligand>
</feature>
<keyword evidence="6 19" id="KW-0436">Ligase</keyword>
<dbReference type="InterPro" id="IPR002314">
    <property type="entry name" value="aa-tRNA-synt_IIb"/>
</dbReference>
<dbReference type="AlphaFoldDB" id="A0A1F5YZM1"/>
<keyword evidence="5" id="KW-0963">Cytoplasm</keyword>
<feature type="domain" description="Aminoacyl-transfer RNA synthetases class-II family profile" evidence="18">
    <location>
        <begin position="131"/>
        <end position="402"/>
    </location>
</feature>
<comment type="catalytic activity">
    <reaction evidence="13">
        <text>tRNA(Ser) + L-serine + ATP = L-seryl-tRNA(Ser) + AMP + diphosphate + H(+)</text>
        <dbReference type="Rhea" id="RHEA:12292"/>
        <dbReference type="Rhea" id="RHEA-COMP:9669"/>
        <dbReference type="Rhea" id="RHEA-COMP:9703"/>
        <dbReference type="ChEBI" id="CHEBI:15378"/>
        <dbReference type="ChEBI" id="CHEBI:30616"/>
        <dbReference type="ChEBI" id="CHEBI:33019"/>
        <dbReference type="ChEBI" id="CHEBI:33384"/>
        <dbReference type="ChEBI" id="CHEBI:78442"/>
        <dbReference type="ChEBI" id="CHEBI:78533"/>
        <dbReference type="ChEBI" id="CHEBI:456215"/>
        <dbReference type="EC" id="6.1.1.11"/>
    </reaction>
</comment>
<dbReference type="InterPro" id="IPR015866">
    <property type="entry name" value="Ser-tRNA-synth_1_N"/>
</dbReference>
<evidence type="ECO:0000256" key="2">
    <source>
        <dbReference type="ARBA" id="ARBA00005045"/>
    </source>
</evidence>
<evidence type="ECO:0000256" key="12">
    <source>
        <dbReference type="ARBA" id="ARBA00047929"/>
    </source>
</evidence>
<organism evidence="19 20">
    <name type="scientific">Candidatus Gottesmanbacteria bacterium RIFCSPHIGHO2_01_FULL_40_15</name>
    <dbReference type="NCBI Taxonomy" id="1798376"/>
    <lineage>
        <taxon>Bacteria</taxon>
        <taxon>Candidatus Gottesmaniibacteriota</taxon>
    </lineage>
</organism>
<evidence type="ECO:0000256" key="15">
    <source>
        <dbReference type="PIRSR" id="PIRSR001529-1"/>
    </source>
</evidence>
<dbReference type="PROSITE" id="PS50862">
    <property type="entry name" value="AA_TRNA_LIGASE_II"/>
    <property type="match status" value="1"/>
</dbReference>
<evidence type="ECO:0000256" key="16">
    <source>
        <dbReference type="PIRSR" id="PIRSR001529-2"/>
    </source>
</evidence>
<comment type="subcellular location">
    <subcellularLocation>
        <location evidence="1">Cytoplasm</location>
    </subcellularLocation>
</comment>
<evidence type="ECO:0000256" key="3">
    <source>
        <dbReference type="ARBA" id="ARBA00010728"/>
    </source>
</evidence>
<gene>
    <name evidence="19" type="ORF">A2777_00280</name>
</gene>
<dbReference type="PANTHER" id="PTHR43697:SF1">
    <property type="entry name" value="SERINE--TRNA LIGASE"/>
    <property type="match status" value="1"/>
</dbReference>
<comment type="catalytic activity">
    <reaction evidence="12">
        <text>tRNA(Sec) + L-serine + ATP = L-seryl-tRNA(Sec) + AMP + diphosphate + H(+)</text>
        <dbReference type="Rhea" id="RHEA:42580"/>
        <dbReference type="Rhea" id="RHEA-COMP:9742"/>
        <dbReference type="Rhea" id="RHEA-COMP:10128"/>
        <dbReference type="ChEBI" id="CHEBI:15378"/>
        <dbReference type="ChEBI" id="CHEBI:30616"/>
        <dbReference type="ChEBI" id="CHEBI:33019"/>
        <dbReference type="ChEBI" id="CHEBI:33384"/>
        <dbReference type="ChEBI" id="CHEBI:78442"/>
        <dbReference type="ChEBI" id="CHEBI:78533"/>
        <dbReference type="ChEBI" id="CHEBI:456215"/>
        <dbReference type="EC" id="6.1.1.11"/>
    </reaction>
</comment>
<keyword evidence="8 16" id="KW-0067">ATP-binding</keyword>
<evidence type="ECO:0000256" key="4">
    <source>
        <dbReference type="ARBA" id="ARBA00012840"/>
    </source>
</evidence>
<evidence type="ECO:0000256" key="17">
    <source>
        <dbReference type="SAM" id="Coils"/>
    </source>
</evidence>
<name>A0A1F5YZM1_9BACT</name>
<evidence type="ECO:0000256" key="8">
    <source>
        <dbReference type="ARBA" id="ARBA00022840"/>
    </source>
</evidence>
<evidence type="ECO:0000256" key="5">
    <source>
        <dbReference type="ARBA" id="ARBA00022490"/>
    </source>
</evidence>
<proteinExistence type="inferred from homology"/>
<dbReference type="SUPFAM" id="SSF46589">
    <property type="entry name" value="tRNA-binding arm"/>
    <property type="match status" value="1"/>
</dbReference>
<reference evidence="19 20" key="1">
    <citation type="journal article" date="2016" name="Nat. Commun.">
        <title>Thousands of microbial genomes shed light on interconnected biogeochemical processes in an aquifer system.</title>
        <authorList>
            <person name="Anantharaman K."/>
            <person name="Brown C.T."/>
            <person name="Hug L.A."/>
            <person name="Sharon I."/>
            <person name="Castelle C.J."/>
            <person name="Probst A.J."/>
            <person name="Thomas B.C."/>
            <person name="Singh A."/>
            <person name="Wilkins M.J."/>
            <person name="Karaoz U."/>
            <person name="Brodie E.L."/>
            <person name="Williams K.H."/>
            <person name="Hubbard S.S."/>
            <person name="Banfield J.F."/>
        </authorList>
    </citation>
    <scope>NUCLEOTIDE SEQUENCE [LARGE SCALE GENOMIC DNA]</scope>
</reference>
<dbReference type="InterPro" id="IPR002317">
    <property type="entry name" value="Ser-tRNA-ligase_type_1"/>
</dbReference>
<dbReference type="InterPro" id="IPR010978">
    <property type="entry name" value="tRNA-bd_arm"/>
</dbReference>
<evidence type="ECO:0000256" key="14">
    <source>
        <dbReference type="NCBIfam" id="TIGR00414"/>
    </source>
</evidence>
<evidence type="ECO:0000256" key="9">
    <source>
        <dbReference type="ARBA" id="ARBA00022917"/>
    </source>
</evidence>
<feature type="site" description="Important for serine binding" evidence="15">
    <location>
        <position position="377"/>
    </location>
</feature>
<dbReference type="GO" id="GO:0004828">
    <property type="term" value="F:serine-tRNA ligase activity"/>
    <property type="evidence" value="ECO:0007669"/>
    <property type="project" value="UniProtKB-UniRule"/>
</dbReference>
<dbReference type="InterPro" id="IPR006195">
    <property type="entry name" value="aa-tRNA-synth_II"/>
</dbReference>
<protein>
    <recommendedName>
        <fullName evidence="11 14">Serine--tRNA ligase</fullName>
        <ecNumber evidence="4 14">6.1.1.11</ecNumber>
    </recommendedName>
</protein>
<dbReference type="CDD" id="cd00770">
    <property type="entry name" value="SerRS_core"/>
    <property type="match status" value="1"/>
</dbReference>
<sequence>MLDINFIKENKETVKKAAKDKNREIDIERLLEVDKLRRELITKVEKIRSERNILSKSKTMTEEAREKGKKLKKEITLLDEELKRTETEFLNLMYQVPNIPDKSVPVGPDASFNKEVKKWGEIPEFNFKPMDHIALCNKLDLFDLERGSKIAGFRGYFLKNEAALMEMGILAHTFKKLVNKGYTPLIAPSLVREFTLFGNGQFPWGKEEVYLMEKDNLYLAGTAEVPVTAYFSGETLSVKELPKKFVAFSACFRREAGSYGKDTKGLYRLHQFNKIEQVIINKNDYEGSLKLHEELLHNSEEVLQDLKLPYRVMLMSTGDMGEPQIKKYDVETYMPSRKGYGETMSNSFMGDFQTRRLNIRYRNDKGMTEYTHSLNNTAVASPRILIAILENYQQNDGSVVVPEILREYVGADVINPK</sequence>
<evidence type="ECO:0000256" key="7">
    <source>
        <dbReference type="ARBA" id="ARBA00022741"/>
    </source>
</evidence>
<dbReference type="NCBIfam" id="TIGR00414">
    <property type="entry name" value="serS"/>
    <property type="match status" value="1"/>
</dbReference>
<keyword evidence="9" id="KW-0648">Protein biosynthesis</keyword>
<dbReference type="GO" id="GO:0005737">
    <property type="term" value="C:cytoplasm"/>
    <property type="evidence" value="ECO:0007669"/>
    <property type="project" value="UniProtKB-SubCell"/>
</dbReference>
<dbReference type="EC" id="6.1.1.11" evidence="4 14"/>
<evidence type="ECO:0000256" key="10">
    <source>
        <dbReference type="ARBA" id="ARBA00023146"/>
    </source>
</evidence>
<feature type="binding site" evidence="16">
    <location>
        <begin position="342"/>
        <end position="345"/>
    </location>
    <ligand>
        <name>ATP</name>
        <dbReference type="ChEBI" id="CHEBI:30616"/>
    </ligand>
</feature>
<dbReference type="PRINTS" id="PR00981">
    <property type="entry name" value="TRNASYNTHSER"/>
</dbReference>
<keyword evidence="10" id="KW-0030">Aminoacyl-tRNA synthetase</keyword>
<dbReference type="GO" id="GO:0006434">
    <property type="term" value="P:seryl-tRNA aminoacylation"/>
    <property type="evidence" value="ECO:0007669"/>
    <property type="project" value="UniProtKB-UniRule"/>
</dbReference>
<dbReference type="EMBL" id="MFJF01000031">
    <property type="protein sequence ID" value="OGG05533.1"/>
    <property type="molecule type" value="Genomic_DNA"/>
</dbReference>
<dbReference type="PANTHER" id="PTHR43697">
    <property type="entry name" value="SERYL-TRNA SYNTHETASE"/>
    <property type="match status" value="1"/>
</dbReference>
<keyword evidence="17" id="KW-0175">Coiled coil</keyword>
<dbReference type="Pfam" id="PF00587">
    <property type="entry name" value="tRNA-synt_2b"/>
    <property type="match status" value="1"/>
</dbReference>
<dbReference type="PIRSF" id="PIRSF001529">
    <property type="entry name" value="Ser-tRNA-synth_IIa"/>
    <property type="match status" value="1"/>
</dbReference>
<comment type="caution">
    <text evidence="19">The sequence shown here is derived from an EMBL/GenBank/DDBJ whole genome shotgun (WGS) entry which is preliminary data.</text>
</comment>
<dbReference type="InterPro" id="IPR042103">
    <property type="entry name" value="SerRS_1_N_sf"/>
</dbReference>
<dbReference type="InterPro" id="IPR045864">
    <property type="entry name" value="aa-tRNA-synth_II/BPL/LPL"/>
</dbReference>
<dbReference type="InterPro" id="IPR033729">
    <property type="entry name" value="SerRS_core"/>
</dbReference>
<feature type="coiled-coil region" evidence="17">
    <location>
        <begin position="61"/>
        <end position="88"/>
    </location>
</feature>
<feature type="binding site" evidence="15">
    <location>
        <position position="222"/>
    </location>
    <ligand>
        <name>L-serine</name>
        <dbReference type="ChEBI" id="CHEBI:33384"/>
    </ligand>
</feature>
<evidence type="ECO:0000313" key="20">
    <source>
        <dbReference type="Proteomes" id="UP000177354"/>
    </source>
</evidence>
<dbReference type="Gene3D" id="3.30.930.10">
    <property type="entry name" value="Bira Bifunctional Protein, Domain 2"/>
    <property type="match status" value="1"/>
</dbReference>
<evidence type="ECO:0000256" key="11">
    <source>
        <dbReference type="ARBA" id="ARBA00039158"/>
    </source>
</evidence>
<keyword evidence="7" id="KW-0547">Nucleotide-binding</keyword>
<comment type="similarity">
    <text evidence="3">Belongs to the class-II aminoacyl-tRNA synthetase family. Type-1 seryl-tRNA synthetase subfamily.</text>
</comment>
<evidence type="ECO:0000313" key="19">
    <source>
        <dbReference type="EMBL" id="OGG05533.1"/>
    </source>
</evidence>
<evidence type="ECO:0000259" key="18">
    <source>
        <dbReference type="PROSITE" id="PS50862"/>
    </source>
</evidence>
<dbReference type="Pfam" id="PF02403">
    <property type="entry name" value="Seryl_tRNA_N"/>
    <property type="match status" value="1"/>
</dbReference>
<evidence type="ECO:0000256" key="13">
    <source>
        <dbReference type="ARBA" id="ARBA00048823"/>
    </source>
</evidence>
<dbReference type="GO" id="GO:0005524">
    <property type="term" value="F:ATP binding"/>
    <property type="evidence" value="ECO:0007669"/>
    <property type="project" value="UniProtKB-KW"/>
</dbReference>
<feature type="binding site" evidence="16">
    <location>
        <begin position="253"/>
        <end position="255"/>
    </location>
    <ligand>
        <name>ATP</name>
        <dbReference type="ChEBI" id="CHEBI:30616"/>
    </ligand>
</feature>
<feature type="binding site" evidence="15">
    <location>
        <position position="276"/>
    </location>
    <ligand>
        <name>L-serine</name>
        <dbReference type="ChEBI" id="CHEBI:33384"/>
    </ligand>
</feature>
<accession>A0A1F5YZM1</accession>
<comment type="pathway">
    <text evidence="2">Aminoacyl-tRNA biosynthesis; selenocysteinyl-tRNA(Sec) biosynthesis; L-seryl-tRNA(Sec) from L-serine and tRNA(Sec): step 1/1.</text>
</comment>
<evidence type="ECO:0000256" key="6">
    <source>
        <dbReference type="ARBA" id="ARBA00022598"/>
    </source>
</evidence>